<organism evidence="1 2">
    <name type="scientific">Avena sativa</name>
    <name type="common">Oat</name>
    <dbReference type="NCBI Taxonomy" id="4498"/>
    <lineage>
        <taxon>Eukaryota</taxon>
        <taxon>Viridiplantae</taxon>
        <taxon>Streptophyta</taxon>
        <taxon>Embryophyta</taxon>
        <taxon>Tracheophyta</taxon>
        <taxon>Spermatophyta</taxon>
        <taxon>Magnoliopsida</taxon>
        <taxon>Liliopsida</taxon>
        <taxon>Poales</taxon>
        <taxon>Poaceae</taxon>
        <taxon>BOP clade</taxon>
        <taxon>Pooideae</taxon>
        <taxon>Poodae</taxon>
        <taxon>Poeae</taxon>
        <taxon>Poeae Chloroplast Group 1 (Aveneae type)</taxon>
        <taxon>Aveninae</taxon>
        <taxon>Avena</taxon>
    </lineage>
</organism>
<keyword evidence="2" id="KW-1185">Reference proteome</keyword>
<evidence type="ECO:0000313" key="1">
    <source>
        <dbReference type="EnsemblPlants" id="AVESA.00010b.r2.4CG1290380.1.CDS.1"/>
    </source>
</evidence>
<proteinExistence type="predicted"/>
<reference evidence="1" key="2">
    <citation type="submission" date="2025-09" db="UniProtKB">
        <authorList>
            <consortium name="EnsemblPlants"/>
        </authorList>
    </citation>
    <scope>IDENTIFICATION</scope>
</reference>
<dbReference type="EnsemblPlants" id="AVESA.00010b.r2.4CG1290380.1">
    <property type="protein sequence ID" value="AVESA.00010b.r2.4CG1290380.1.CDS.1"/>
    <property type="gene ID" value="AVESA.00010b.r2.4CG1290380"/>
</dbReference>
<dbReference type="Proteomes" id="UP001732700">
    <property type="component" value="Chromosome 4C"/>
</dbReference>
<name>A0ACD5WTA6_AVESA</name>
<protein>
    <submittedName>
        <fullName evidence="1">Uncharacterized protein</fullName>
    </submittedName>
</protein>
<evidence type="ECO:0000313" key="2">
    <source>
        <dbReference type="Proteomes" id="UP001732700"/>
    </source>
</evidence>
<sequence length="361" mass="39088">MAMGDVRIVSRRMVRPEPTGTTSSPLEPVSTIHLTPWDLRMITVEHIQKGVLLPKPITSVGQGIHAAAAVVEHLASSFTRALARFYPFAGRLVVTPGRNDCDGGSPKSLVVSLLCSGEGAEFVHAVAPGVTVADVTSVPCVPRVVWSFFPLNEVLGPDAIAESRPVLAAQVTELADGVFVAMSLNHTVADGAAFWHLFNTWSEISRRSFEREGGFEVSSPLPVHRRWFLDGCPIPIPLPFGSVKDIGGQRVDPYPPVQECFLRFSAESVKKLKAKANAEMSGTTTTTISSLQALLAHMWRAVCRARMLARARRRCTPSSSDAVAASTASRRLTRAKRWRVSQRSPPSARSSTEGWAGWLGS</sequence>
<reference evidence="1" key="1">
    <citation type="submission" date="2021-05" db="EMBL/GenBank/DDBJ databases">
        <authorList>
            <person name="Scholz U."/>
            <person name="Mascher M."/>
            <person name="Fiebig A."/>
        </authorList>
    </citation>
    <scope>NUCLEOTIDE SEQUENCE [LARGE SCALE GENOMIC DNA]</scope>
</reference>
<accession>A0ACD5WTA6</accession>